<dbReference type="GO" id="GO:0005634">
    <property type="term" value="C:nucleus"/>
    <property type="evidence" value="ECO:0007669"/>
    <property type="project" value="UniProtKB-SubCell"/>
</dbReference>
<dbReference type="PANTHER" id="PTHR31313:SF81">
    <property type="entry name" value="TY1 ENHANCER ACTIVATOR"/>
    <property type="match status" value="1"/>
</dbReference>
<dbReference type="SMART" id="SM00066">
    <property type="entry name" value="GAL4"/>
    <property type="match status" value="1"/>
</dbReference>
<proteinExistence type="predicted"/>
<dbReference type="AlphaFoldDB" id="A0AAD7V8B1"/>
<keyword evidence="3" id="KW-0862">Zinc</keyword>
<dbReference type="CDD" id="cd00067">
    <property type="entry name" value="GAL4"/>
    <property type="match status" value="1"/>
</dbReference>
<dbReference type="GO" id="GO:0008270">
    <property type="term" value="F:zinc ion binding"/>
    <property type="evidence" value="ECO:0007669"/>
    <property type="project" value="InterPro"/>
</dbReference>
<accession>A0AAD7V8B1</accession>
<keyword evidence="5" id="KW-0238">DNA-binding</keyword>
<organism evidence="10 11">
    <name type="scientific">Lichtheimia ornata</name>
    <dbReference type="NCBI Taxonomy" id="688661"/>
    <lineage>
        <taxon>Eukaryota</taxon>
        <taxon>Fungi</taxon>
        <taxon>Fungi incertae sedis</taxon>
        <taxon>Mucoromycota</taxon>
        <taxon>Mucoromycotina</taxon>
        <taxon>Mucoromycetes</taxon>
        <taxon>Mucorales</taxon>
        <taxon>Lichtheimiaceae</taxon>
        <taxon>Lichtheimia</taxon>
    </lineage>
</organism>
<dbReference type="GO" id="GO:0000981">
    <property type="term" value="F:DNA-binding transcription factor activity, RNA polymerase II-specific"/>
    <property type="evidence" value="ECO:0007669"/>
    <property type="project" value="InterPro"/>
</dbReference>
<keyword evidence="4" id="KW-0805">Transcription regulation</keyword>
<dbReference type="InterPro" id="IPR036864">
    <property type="entry name" value="Zn2-C6_fun-type_DNA-bd_sf"/>
</dbReference>
<comment type="subcellular location">
    <subcellularLocation>
        <location evidence="1">Nucleus</location>
    </subcellularLocation>
</comment>
<dbReference type="Gene3D" id="4.10.240.10">
    <property type="entry name" value="Zn(2)-C6 fungal-type DNA-binding domain"/>
    <property type="match status" value="1"/>
</dbReference>
<dbReference type="PROSITE" id="PS00463">
    <property type="entry name" value="ZN2_CY6_FUNGAL_1"/>
    <property type="match status" value="1"/>
</dbReference>
<evidence type="ECO:0000256" key="5">
    <source>
        <dbReference type="ARBA" id="ARBA00023125"/>
    </source>
</evidence>
<dbReference type="GO" id="GO:0003677">
    <property type="term" value="F:DNA binding"/>
    <property type="evidence" value="ECO:0007669"/>
    <property type="project" value="UniProtKB-KW"/>
</dbReference>
<dbReference type="RefSeq" id="XP_058346212.1">
    <property type="nucleotide sequence ID" value="XM_058483123.1"/>
</dbReference>
<name>A0AAD7V8B1_9FUNG</name>
<dbReference type="InterPro" id="IPR051615">
    <property type="entry name" value="Transcr_Regulatory_Elem"/>
</dbReference>
<dbReference type="SMART" id="SM00906">
    <property type="entry name" value="Fungal_trans"/>
    <property type="match status" value="1"/>
</dbReference>
<evidence type="ECO:0000256" key="6">
    <source>
        <dbReference type="ARBA" id="ARBA00023163"/>
    </source>
</evidence>
<dbReference type="PANTHER" id="PTHR31313">
    <property type="entry name" value="TY1 ENHANCER ACTIVATOR"/>
    <property type="match status" value="1"/>
</dbReference>
<dbReference type="EMBL" id="JARTCD010000009">
    <property type="protein sequence ID" value="KAJ8661299.1"/>
    <property type="molecule type" value="Genomic_DNA"/>
</dbReference>
<protein>
    <recommendedName>
        <fullName evidence="9">Zn(2)-C6 fungal-type domain-containing protein</fullName>
    </recommendedName>
</protein>
<comment type="caution">
    <text evidence="10">The sequence shown here is derived from an EMBL/GenBank/DDBJ whole genome shotgun (WGS) entry which is preliminary data.</text>
</comment>
<evidence type="ECO:0000256" key="7">
    <source>
        <dbReference type="ARBA" id="ARBA00023242"/>
    </source>
</evidence>
<dbReference type="CDD" id="cd12148">
    <property type="entry name" value="fungal_TF_MHR"/>
    <property type="match status" value="1"/>
</dbReference>
<evidence type="ECO:0000256" key="1">
    <source>
        <dbReference type="ARBA" id="ARBA00004123"/>
    </source>
</evidence>
<keyword evidence="6" id="KW-0804">Transcription</keyword>
<keyword evidence="2" id="KW-0479">Metal-binding</keyword>
<feature type="compositionally biased region" description="Low complexity" evidence="8">
    <location>
        <begin position="683"/>
        <end position="707"/>
    </location>
</feature>
<evidence type="ECO:0000256" key="3">
    <source>
        <dbReference type="ARBA" id="ARBA00022833"/>
    </source>
</evidence>
<dbReference type="SUPFAM" id="SSF57701">
    <property type="entry name" value="Zn2/Cys6 DNA-binding domain"/>
    <property type="match status" value="1"/>
</dbReference>
<reference evidence="10 11" key="1">
    <citation type="submission" date="2023-03" db="EMBL/GenBank/DDBJ databases">
        <title>Genome sequence of Lichtheimia ornata CBS 291.66.</title>
        <authorList>
            <person name="Mohabir J.T."/>
            <person name="Shea T.P."/>
            <person name="Kurbessoian T."/>
            <person name="Berby B."/>
            <person name="Fontaine J."/>
            <person name="Livny J."/>
            <person name="Gnirke A."/>
            <person name="Stajich J.E."/>
            <person name="Cuomo C.A."/>
        </authorList>
    </citation>
    <scope>NUCLEOTIDE SEQUENCE [LARGE SCALE GENOMIC DNA]</scope>
    <source>
        <strain evidence="10">CBS 291.66</strain>
    </source>
</reference>
<keyword evidence="7" id="KW-0539">Nucleus</keyword>
<dbReference type="InterPro" id="IPR001138">
    <property type="entry name" value="Zn2Cys6_DnaBD"/>
</dbReference>
<evidence type="ECO:0000256" key="4">
    <source>
        <dbReference type="ARBA" id="ARBA00023015"/>
    </source>
</evidence>
<dbReference type="GO" id="GO:0006351">
    <property type="term" value="P:DNA-templated transcription"/>
    <property type="evidence" value="ECO:0007669"/>
    <property type="project" value="InterPro"/>
</dbReference>
<feature type="domain" description="Zn(2)-C6 fungal-type" evidence="9">
    <location>
        <begin position="44"/>
        <end position="75"/>
    </location>
</feature>
<keyword evidence="11" id="KW-1185">Reference proteome</keyword>
<evidence type="ECO:0000313" key="11">
    <source>
        <dbReference type="Proteomes" id="UP001234581"/>
    </source>
</evidence>
<evidence type="ECO:0000256" key="2">
    <source>
        <dbReference type="ARBA" id="ARBA00022723"/>
    </source>
</evidence>
<feature type="region of interest" description="Disordered" evidence="8">
    <location>
        <begin position="682"/>
        <end position="712"/>
    </location>
</feature>
<dbReference type="Pfam" id="PF04082">
    <property type="entry name" value="Fungal_trans"/>
    <property type="match status" value="1"/>
</dbReference>
<evidence type="ECO:0000259" key="9">
    <source>
        <dbReference type="PROSITE" id="PS50048"/>
    </source>
</evidence>
<dbReference type="Pfam" id="PF00172">
    <property type="entry name" value="Zn_clus"/>
    <property type="match status" value="1"/>
</dbReference>
<feature type="region of interest" description="Disordered" evidence="8">
    <location>
        <begin position="1"/>
        <end position="27"/>
    </location>
</feature>
<feature type="compositionally biased region" description="Low complexity" evidence="8">
    <location>
        <begin position="1"/>
        <end position="14"/>
    </location>
</feature>
<evidence type="ECO:0000256" key="8">
    <source>
        <dbReference type="SAM" id="MobiDB-lite"/>
    </source>
</evidence>
<dbReference type="Proteomes" id="UP001234581">
    <property type="component" value="Unassembled WGS sequence"/>
</dbReference>
<dbReference type="GeneID" id="83210462"/>
<evidence type="ECO:0000313" key="10">
    <source>
        <dbReference type="EMBL" id="KAJ8661299.1"/>
    </source>
</evidence>
<dbReference type="PROSITE" id="PS50048">
    <property type="entry name" value="ZN2_CY6_FUNGAL_2"/>
    <property type="match status" value="1"/>
</dbReference>
<sequence>MQPTSSSSASSSSSTLPVILPKEPANDSHYVDIPRVKRSRAKRSCDLCRKKKTRCNADVMQPCSTCQSNNTACEFSMEQKKRGPVAASYVEELESRIRRLEALLQKSNSNSTITSTQSADKSRPPSLETYCRGLVVDEAVDNEDALAGHLGRLQLTDYDHTLYIGGSSGFHLMDQQLFSTNLRHRVLGAKEPWVVQKVNSEKDEHVIIHGEEYNAADGLRILASQPHPKHRHMLFSDIPEMTVAIADDLIKSYFIHIHPHYPIVNKVSFLEQYYYQHPQPPSMHLLYAMCTLGAQYLIRGKHTRHDRDILRRIYKTLRSKAEQILEYVHKRSKLSTVQALLLLSMFTAGESDNLDDMLQQWYICGLAIRMAQGLGLHRTSRQWQIPSHEIELRRRIWYAAYNLDRQIAAEMGRPIAILDEDFDVQLPSPFELPCSFQTQTPNGSRPDLIVEAETAIINKTPVYEMFLQGIGLSRLLGHVLVALYSPKVFNSSARRDGYVIDALHAKLIEWKTSLPKHLNYAFCSTTVKMPEAAFLNISYNCILLLLHRPFIGDDEMMDLTRALQAISLCTSAATSIVDSVKALEKQDHGCMSWSWIAYAVFQAALVSIHNAKSDNQSVQQQGIHNLTQCAELHAKENAFSSSRIAGLLRKLATRYSVFNGPRHRNNNNDVILFCPTHASHDITSPGNNSSSTTTTTTPSSTADNASTQNNEQPLSDIHHATTLENGQQDNTMSPTSLLNNELQFDLASLTSDMPLWNAPSGVTWTDWDPFLQQPSL</sequence>
<dbReference type="InterPro" id="IPR007219">
    <property type="entry name" value="XnlR_reg_dom"/>
</dbReference>
<gene>
    <name evidence="10" type="ORF">O0I10_003049</name>
</gene>